<accession>A0A6I6FL52</accession>
<evidence type="ECO:0000313" key="5">
    <source>
        <dbReference type="Proteomes" id="UP000422572"/>
    </source>
</evidence>
<feature type="domain" description="YdbS-like PH" evidence="3">
    <location>
        <begin position="88"/>
        <end position="168"/>
    </location>
</feature>
<feature type="domain" description="YdbS-like PH" evidence="3">
    <location>
        <begin position="442"/>
        <end position="512"/>
    </location>
</feature>
<dbReference type="AlphaFoldDB" id="A0A6I6FL52"/>
<dbReference type="Pfam" id="PF03703">
    <property type="entry name" value="bPH_2"/>
    <property type="match status" value="2"/>
</dbReference>
<evidence type="ECO:0000256" key="1">
    <source>
        <dbReference type="SAM" id="MobiDB-lite"/>
    </source>
</evidence>
<keyword evidence="2" id="KW-0812">Transmembrane</keyword>
<feature type="transmembrane region" description="Helical" evidence="2">
    <location>
        <begin position="248"/>
        <end position="273"/>
    </location>
</feature>
<evidence type="ECO:0000313" key="4">
    <source>
        <dbReference type="EMBL" id="QGV76896.1"/>
    </source>
</evidence>
<organism evidence="4 5">
    <name type="scientific">Streptomyces ficellus</name>
    <dbReference type="NCBI Taxonomy" id="1977088"/>
    <lineage>
        <taxon>Bacteria</taxon>
        <taxon>Bacillati</taxon>
        <taxon>Actinomycetota</taxon>
        <taxon>Actinomycetes</taxon>
        <taxon>Kitasatosporales</taxon>
        <taxon>Streptomycetaceae</taxon>
        <taxon>Streptomyces</taxon>
    </lineage>
</organism>
<feature type="transmembrane region" description="Helical" evidence="2">
    <location>
        <begin position="68"/>
        <end position="86"/>
    </location>
</feature>
<name>A0A6I6FL52_9ACTN</name>
<keyword evidence="2" id="KW-1133">Transmembrane helix</keyword>
<dbReference type="KEGG" id="sfic:EIZ62_00405"/>
<dbReference type="InterPro" id="IPR005182">
    <property type="entry name" value="YdbS-like_PH"/>
</dbReference>
<protein>
    <recommendedName>
        <fullName evidence="3">YdbS-like PH domain-containing protein</fullName>
    </recommendedName>
</protein>
<feature type="transmembrane region" description="Helical" evidence="2">
    <location>
        <begin position="391"/>
        <end position="409"/>
    </location>
</feature>
<gene>
    <name evidence="4" type="ORF">EIZ62_00405</name>
</gene>
<evidence type="ECO:0000256" key="2">
    <source>
        <dbReference type="SAM" id="Phobius"/>
    </source>
</evidence>
<dbReference type="PIRSF" id="PIRSF026631">
    <property type="entry name" value="UCP026631"/>
    <property type="match status" value="1"/>
</dbReference>
<dbReference type="OrthoDB" id="4121259at2"/>
<feature type="region of interest" description="Disordered" evidence="1">
    <location>
        <begin position="1"/>
        <end position="26"/>
    </location>
</feature>
<feature type="transmembrane region" description="Helical" evidence="2">
    <location>
        <begin position="415"/>
        <end position="432"/>
    </location>
</feature>
<dbReference type="EMBL" id="CP034279">
    <property type="protein sequence ID" value="QGV76896.1"/>
    <property type="molecule type" value="Genomic_DNA"/>
</dbReference>
<dbReference type="PANTHER" id="PTHR34473">
    <property type="entry name" value="UPF0699 TRANSMEMBRANE PROTEIN YDBS"/>
    <property type="match status" value="1"/>
</dbReference>
<feature type="compositionally biased region" description="Basic residues" evidence="1">
    <location>
        <begin position="1"/>
        <end position="24"/>
    </location>
</feature>
<evidence type="ECO:0000259" key="3">
    <source>
        <dbReference type="Pfam" id="PF03703"/>
    </source>
</evidence>
<keyword evidence="2" id="KW-0472">Membrane</keyword>
<dbReference type="InterPro" id="IPR014529">
    <property type="entry name" value="UCP026631"/>
</dbReference>
<proteinExistence type="predicted"/>
<dbReference type="Proteomes" id="UP000422572">
    <property type="component" value="Chromosome"/>
</dbReference>
<keyword evidence="5" id="KW-1185">Reference proteome</keyword>
<feature type="transmembrane region" description="Helical" evidence="2">
    <location>
        <begin position="202"/>
        <end position="224"/>
    </location>
</feature>
<reference evidence="4 5" key="1">
    <citation type="submission" date="2018-12" db="EMBL/GenBank/DDBJ databases">
        <title>Complete genome sequence of Streptomyces ficellus NRRL8067, the producer of ficellomycin, feldamycin and nojirimycin.</title>
        <authorList>
            <person name="Zhang H."/>
            <person name="Yue R."/>
            <person name="Liu Y."/>
            <person name="Li M."/>
            <person name="Mu H."/>
            <person name="Zhang J."/>
        </authorList>
    </citation>
    <scope>NUCLEOTIDE SEQUENCE [LARGE SCALE GENOMIC DNA]</scope>
    <source>
        <strain evidence="4 5">NRRL 8067</strain>
    </source>
</reference>
<sequence>MSRMSSTRHRRRTSRTRNMSRMHRHADGWRRPAARTLLVQCGWLAPPLGSLGLAVLATGGRLPEGARITLMALTLSFAAVSAAGLVRWARTRYRLTVDAFVLHSGVFSRHRRTVPLSRIRSVDLTATVLHRLLGLTVVRAATTASDGERGVITLNAVTVPEAHRLKAALLAHADTRSAEGESEGEGEGDAVLGRLDWRWLRYAPLTFWVVGGVGVAVGTAYRVLDGLGIELWRVGLVQRAFAEFGNRMLWLTVPAALVVVIALGSLGALAVYAENWWGYRATWTDKDTLTVRRGLLTTRSVALERDRLHGVLLREPLLLRAAGGASATAVAGGLGDKEEARARGALLPPAPRDVAVRVLTGALRAPARLWDSVPLTAHPEAARRRRVVRGLLYAVLPPTIALLALAAFLSPVFLHVAWVYALSATAVSGLLARDAYRSLGHALHGPHLLVRAGTFSRDTLALERAAIVAWTFSTSPSARRSGLVTLTAAVPAGEHAYRVRDLAATDAVALAATARPGILDEFLDHDPPPRPGTTWPTSA</sequence>
<dbReference type="PANTHER" id="PTHR34473:SF2">
    <property type="entry name" value="UPF0699 TRANSMEMBRANE PROTEIN YDBT"/>
    <property type="match status" value="1"/>
</dbReference>